<keyword evidence="1" id="KW-0732">Signal</keyword>
<organism evidence="4 5">
    <name type="scientific">Litoribacillus peritrichatus</name>
    <dbReference type="NCBI Taxonomy" id="718191"/>
    <lineage>
        <taxon>Bacteria</taxon>
        <taxon>Pseudomonadati</taxon>
        <taxon>Pseudomonadota</taxon>
        <taxon>Gammaproteobacteria</taxon>
        <taxon>Oceanospirillales</taxon>
        <taxon>Oceanospirillaceae</taxon>
        <taxon>Litoribacillus</taxon>
    </lineage>
</organism>
<dbReference type="InterPro" id="IPR038607">
    <property type="entry name" value="PhoD-like_sf"/>
</dbReference>
<dbReference type="InterPro" id="IPR029052">
    <property type="entry name" value="Metallo-depent_PP-like"/>
</dbReference>
<dbReference type="InterPro" id="IPR018946">
    <property type="entry name" value="PhoD-like_MPP"/>
</dbReference>
<evidence type="ECO:0000313" key="5">
    <source>
        <dbReference type="Proteomes" id="UP001501565"/>
    </source>
</evidence>
<dbReference type="PANTHER" id="PTHR43606">
    <property type="entry name" value="PHOSPHATASE, PUTATIVE (AFU_ORTHOLOGUE AFUA_6G08710)-RELATED"/>
    <property type="match status" value="1"/>
</dbReference>
<accession>A0ABP7MY15</accession>
<dbReference type="PANTHER" id="PTHR43606:SF2">
    <property type="entry name" value="ALKALINE PHOSPHATASE FAMILY PROTEIN (AFU_ORTHOLOGUE AFUA_5G03860)"/>
    <property type="match status" value="1"/>
</dbReference>
<dbReference type="PROSITE" id="PS51257">
    <property type="entry name" value="PROKAR_LIPOPROTEIN"/>
    <property type="match status" value="1"/>
</dbReference>
<gene>
    <name evidence="4" type="ORF">GCM10022277_29780</name>
</gene>
<dbReference type="EMBL" id="BAABBN010000007">
    <property type="protein sequence ID" value="GAA3931093.1"/>
    <property type="molecule type" value="Genomic_DNA"/>
</dbReference>
<evidence type="ECO:0000259" key="2">
    <source>
        <dbReference type="Pfam" id="PF09423"/>
    </source>
</evidence>
<evidence type="ECO:0000259" key="3">
    <source>
        <dbReference type="Pfam" id="PF16655"/>
    </source>
</evidence>
<dbReference type="Pfam" id="PF16655">
    <property type="entry name" value="PhoD_N"/>
    <property type="match status" value="1"/>
</dbReference>
<dbReference type="SUPFAM" id="SSF56300">
    <property type="entry name" value="Metallo-dependent phosphatases"/>
    <property type="match status" value="1"/>
</dbReference>
<evidence type="ECO:0000313" key="4">
    <source>
        <dbReference type="EMBL" id="GAA3931093.1"/>
    </source>
</evidence>
<evidence type="ECO:0008006" key="6">
    <source>
        <dbReference type="Google" id="ProtNLM"/>
    </source>
</evidence>
<reference evidence="5" key="1">
    <citation type="journal article" date="2019" name="Int. J. Syst. Evol. Microbiol.">
        <title>The Global Catalogue of Microorganisms (GCM) 10K type strain sequencing project: providing services to taxonomists for standard genome sequencing and annotation.</title>
        <authorList>
            <consortium name="The Broad Institute Genomics Platform"/>
            <consortium name="The Broad Institute Genome Sequencing Center for Infectious Disease"/>
            <person name="Wu L."/>
            <person name="Ma J."/>
        </authorList>
    </citation>
    <scope>NUCLEOTIDE SEQUENCE [LARGE SCALE GENOMIC DNA]</scope>
    <source>
        <strain evidence="5">JCM 17551</strain>
    </source>
</reference>
<feature type="domain" description="PhoD-like phosphatase metallophosphatase" evidence="2">
    <location>
        <begin position="535"/>
        <end position="727"/>
    </location>
</feature>
<dbReference type="Gene3D" id="2.60.40.380">
    <property type="entry name" value="Purple acid phosphatase-like, N-terminal"/>
    <property type="match status" value="1"/>
</dbReference>
<dbReference type="InterPro" id="IPR052900">
    <property type="entry name" value="Phospholipid_Metab_Enz"/>
</dbReference>
<feature type="chain" id="PRO_5045120156" description="Alkaline phosphatase" evidence="1">
    <location>
        <begin position="30"/>
        <end position="778"/>
    </location>
</feature>
<dbReference type="Pfam" id="PF09423">
    <property type="entry name" value="PhoD"/>
    <property type="match status" value="2"/>
</dbReference>
<name>A0ABP7MY15_9GAMM</name>
<keyword evidence="5" id="KW-1185">Reference proteome</keyword>
<dbReference type="InterPro" id="IPR032093">
    <property type="entry name" value="PhoD_N"/>
</dbReference>
<feature type="domain" description="Phospholipase D N-terminal" evidence="3">
    <location>
        <begin position="50"/>
        <end position="145"/>
    </location>
</feature>
<protein>
    <recommendedName>
        <fullName evidence="6">Alkaline phosphatase</fullName>
    </recommendedName>
</protein>
<dbReference type="CDD" id="cd07389">
    <property type="entry name" value="MPP_PhoD"/>
    <property type="match status" value="1"/>
</dbReference>
<sequence length="778" mass="84412">MVSKSRVSRRGFIKTAMASAAAVPLFGLAGCSDNDSNSSSSSLSGYFPQSLMSGDPRPDSVILWTRLNDKDLGSSNATLALEVATDETFSNSALVLAEEFAAEADHDHCLKIRVINLDPATTYYYRFTYIKSGKAHRTNTGRTKTAPAAGTNADVRFAYVSCQDYNGRYYNTFLPLLEEDLDFIVHMGDYIYETTGASFQSSEGRAITFTDLDGAINLGSDGFAARSLSNYRQLYKEYRSDSVLQKLHERFPMIAIWDDHEFSDDSWKNNGTYYDEGTSEADTARKHNSEQAWFEYMPIDHEAAIDQAALAAGGSLSITDDQLYPNTRIYRDFQFGANLSLFLTDFRTQRPDHLIKENDFPGAVAMTQNELIATLDTALGGNGITDGFATGTAAFNGNGFNTNTFAYINIDNAAYSVTKAYLRLIMNSQFKDAYEARGLSASDVGKSYGQLAEEAVSGNLSAFYINSVLAAAAAAGVSVPVNAYISDATMTAAEKGIAFVHFGKQGIISDLGSRYFVNKDLFDLYAGFRAAQDGGASQNAYGDTQNTWLGTQLAVNSGTWNVVGSSVSFSPLLLDLRDSGDNPNQNLLDFSVIPTLFQNRFYLNADHWDGFPQTKQGLIDGLFNTNNVISIAGDIHSTYVTDHGNGSFDITTSSVTSGTFGSYLDEAAAGLISGLGGNPDDLALLLSQLNLLVPNASNAVDVPSTLAFASLREHGVAVVSITTDQFQVTMHNVPTEQDGTQFISESWYDRPADFIANLRTHVINIDEATRTLNVTAAS</sequence>
<feature type="signal peptide" evidence="1">
    <location>
        <begin position="1"/>
        <end position="29"/>
    </location>
</feature>
<evidence type="ECO:0000256" key="1">
    <source>
        <dbReference type="SAM" id="SignalP"/>
    </source>
</evidence>
<dbReference type="Gene3D" id="3.60.21.70">
    <property type="entry name" value="PhoD-like phosphatase"/>
    <property type="match status" value="2"/>
</dbReference>
<dbReference type="RefSeq" id="WP_344799355.1">
    <property type="nucleotide sequence ID" value="NZ_BAABBN010000007.1"/>
</dbReference>
<feature type="domain" description="PhoD-like phosphatase metallophosphatase" evidence="2">
    <location>
        <begin position="157"/>
        <end position="355"/>
    </location>
</feature>
<comment type="caution">
    <text evidence="4">The sequence shown here is derived from an EMBL/GenBank/DDBJ whole genome shotgun (WGS) entry which is preliminary data.</text>
</comment>
<proteinExistence type="predicted"/>
<dbReference type="Proteomes" id="UP001501565">
    <property type="component" value="Unassembled WGS sequence"/>
</dbReference>